<keyword evidence="1" id="KW-1133">Transmembrane helix</keyword>
<keyword evidence="1" id="KW-0472">Membrane</keyword>
<dbReference type="EMBL" id="BJYZ01000001">
    <property type="protein sequence ID" value="GEO36083.1"/>
    <property type="molecule type" value="Genomic_DNA"/>
</dbReference>
<keyword evidence="1" id="KW-0812">Transmembrane</keyword>
<name>A0A512DHZ7_9PROT</name>
<evidence type="ECO:0000313" key="3">
    <source>
        <dbReference type="EMBL" id="GEO36083.1"/>
    </source>
</evidence>
<accession>A0A512DHZ7</accession>
<dbReference type="AlphaFoldDB" id="A0A512DHZ7"/>
<protein>
    <recommendedName>
        <fullName evidence="2">Ancillary SecYEG translocon subunit/Cell division coordinator CpoB TPR domain-containing protein</fullName>
    </recommendedName>
</protein>
<keyword evidence="4" id="KW-1185">Reference proteome</keyword>
<evidence type="ECO:0000259" key="2">
    <source>
        <dbReference type="Pfam" id="PF09976"/>
    </source>
</evidence>
<evidence type="ECO:0000256" key="1">
    <source>
        <dbReference type="SAM" id="Phobius"/>
    </source>
</evidence>
<reference evidence="3 4" key="1">
    <citation type="submission" date="2019-07" db="EMBL/GenBank/DDBJ databases">
        <title>Whole genome shotgun sequence of Skermanella aerolata NBRC 106429.</title>
        <authorList>
            <person name="Hosoyama A."/>
            <person name="Uohara A."/>
            <person name="Ohji S."/>
            <person name="Ichikawa N."/>
        </authorList>
    </citation>
    <scope>NUCLEOTIDE SEQUENCE [LARGE SCALE GENOMIC DNA]</scope>
    <source>
        <strain evidence="3 4">NBRC 106429</strain>
    </source>
</reference>
<dbReference type="InterPro" id="IPR018704">
    <property type="entry name" value="SecYEG/CpoB_TPR"/>
</dbReference>
<dbReference type="Proteomes" id="UP000321523">
    <property type="component" value="Unassembled WGS sequence"/>
</dbReference>
<feature type="transmembrane region" description="Helical" evidence="1">
    <location>
        <begin position="24"/>
        <end position="45"/>
    </location>
</feature>
<gene>
    <name evidence="3" type="ORF">SAE02_02310</name>
</gene>
<proteinExistence type="predicted"/>
<comment type="caution">
    <text evidence="3">The sequence shown here is derived from an EMBL/GenBank/DDBJ whole genome shotgun (WGS) entry which is preliminary data.</text>
</comment>
<organism evidence="3 4">
    <name type="scientific">Skermanella aerolata</name>
    <dbReference type="NCBI Taxonomy" id="393310"/>
    <lineage>
        <taxon>Bacteria</taxon>
        <taxon>Pseudomonadati</taxon>
        <taxon>Pseudomonadota</taxon>
        <taxon>Alphaproteobacteria</taxon>
        <taxon>Rhodospirillales</taxon>
        <taxon>Azospirillaceae</taxon>
        <taxon>Skermanella</taxon>
    </lineage>
</organism>
<evidence type="ECO:0000313" key="4">
    <source>
        <dbReference type="Proteomes" id="UP000321523"/>
    </source>
</evidence>
<dbReference type="RefSeq" id="WP_044425724.1">
    <property type="nucleotide sequence ID" value="NZ_BJYZ01000001.1"/>
</dbReference>
<dbReference type="Pfam" id="PF09976">
    <property type="entry name" value="TPR_21"/>
    <property type="match status" value="1"/>
</dbReference>
<sequence>MSDIFREVDEDLRRDRLEMIWKRYGAAIVGAVLVIVAGTAGFVAWRNHQHAEAETQTAQLADALRLAGNAAGPAAGDPNASGDPKAAADALSAFAAQNGAGPGTLARFFEAGLRAREGDSAAAVKIYDELTQSSKLEPVYRDLATVLSVMHQVQTGDPGQLTARLQPLVADSSPWRHSARELTALLAIRSGDKAAAGRLFTQIQNDPAAPAGVRSRATELAALYSAEPQ</sequence>
<dbReference type="OrthoDB" id="7173339at2"/>
<feature type="domain" description="Ancillary SecYEG translocon subunit/Cell division coordinator CpoB TPR" evidence="2">
    <location>
        <begin position="21"/>
        <end position="144"/>
    </location>
</feature>